<evidence type="ECO:0000259" key="4">
    <source>
        <dbReference type="Pfam" id="PF04841"/>
    </source>
</evidence>
<gene>
    <name evidence="5" type="ORF">Gasu_53100</name>
</gene>
<dbReference type="InterPro" id="IPR016534">
    <property type="entry name" value="VPS16"/>
</dbReference>
<dbReference type="KEGG" id="gsl:Gasu_53100"/>
<proteinExistence type="inferred from homology"/>
<dbReference type="GO" id="GO:0006886">
    <property type="term" value="P:intracellular protein transport"/>
    <property type="evidence" value="ECO:0007669"/>
    <property type="project" value="InterPro"/>
</dbReference>
<evidence type="ECO:0000259" key="3">
    <source>
        <dbReference type="Pfam" id="PF04840"/>
    </source>
</evidence>
<sequence length="927" mass="106416">MPSLQNSYCGLEKEDEDQDCEWMLLGSEPYCKRTLATAPEWKSSLQLEDCKFCAALSAGPTCFIPGHGWGTVDEQSFLLTRNIYWFSCSGKLLNVNSLQAERFVGTKQSFVTTKSLREAGFLQDESVLLIFEDGTLARVLQDSPVIYVIGSVFEVLEVEGGSLVQSAIITNDDCFIMETTKKNFYLVQDILRGKFLIHRFSVDESRAKENVAITCYQVLASGSPPLKNSGTSSNHDIQLLIGYEDGTVISSNLYDHLLLYQLEGGYFISFSVSRDGRWIAAIESGKHSLWIFSSDMNRAVLSNWLPSPSFLRSIGMEELESVDYSNLQIDWCASEAVAWYLVSHSFLLLVDIRGNCVHLSNEACFLYSELDGLRWIEQERVYYIYKASKPLYDLQNLGNTEDISLLFSCFETFDGRTRDSDEKRIQFYQLVHLLFSKSSGLLDIVETILDNMVLEEWNIGRQKKLLKLASFCIAYQGSYQNQSKVTQLADQLSVVCRTLRLLNCLRRQCDIPITFVQSREMSGDKLMDRISRYGYHEKALSISIYLGIDPSIPLIRWAKQELLQCLPKDTVIHPDVQDREMIESNVMEKISKRLEYFTEEYQIAAPPYTDIALMAWKLDLSNLAIWLTQKEQRMYKKVPLLLMQNKEQDALKAASEDGDPELLQGVFIRLRQRHTLAEMLEFFRSNNDQLQDAVRLYAAFLRRHAILEEWNSFMLSFGLRPCFAVLSQAHLSLQRTAQRKKTLEWLSLQMNRTAKRSTWLGWSLKNECKISDLATELEQTWKLQENSLDVSSISRFIVSVAEQSVHLSPSERRDCLYRIKNQFKVPERRFIYNCLQGMANIGDFEGMLILGSERHPPQTGWMPFVEICLRHGRLSEASQFIKLIKEPQERAIALAKAGYGKEAAELAMKWKNQRLLQQIYEIVPQSS</sequence>
<dbReference type="Pfam" id="PF04841">
    <property type="entry name" value="Vps16_N"/>
    <property type="match status" value="1"/>
</dbReference>
<dbReference type="PANTHER" id="PTHR12811">
    <property type="entry name" value="VACUOLAR PROTEIN SORTING VPS16"/>
    <property type="match status" value="1"/>
</dbReference>
<dbReference type="OrthoDB" id="1792at2759"/>
<keyword evidence="6" id="KW-1185">Reference proteome</keyword>
<dbReference type="InterPro" id="IPR006926">
    <property type="entry name" value="Vps16_N"/>
</dbReference>
<evidence type="ECO:0000313" key="5">
    <source>
        <dbReference type="EMBL" id="EME27089.1"/>
    </source>
</evidence>
<evidence type="ECO:0000313" key="6">
    <source>
        <dbReference type="Proteomes" id="UP000030680"/>
    </source>
</evidence>
<dbReference type="GeneID" id="17086022"/>
<accession>M2XUI9</accession>
<dbReference type="GO" id="GO:0016197">
    <property type="term" value="P:endosomal transport"/>
    <property type="evidence" value="ECO:0007669"/>
    <property type="project" value="TreeGrafter"/>
</dbReference>
<dbReference type="GO" id="GO:0003779">
    <property type="term" value="F:actin binding"/>
    <property type="evidence" value="ECO:0007669"/>
    <property type="project" value="TreeGrafter"/>
</dbReference>
<organism evidence="5 6">
    <name type="scientific">Galdieria sulphuraria</name>
    <name type="common">Red alga</name>
    <dbReference type="NCBI Taxonomy" id="130081"/>
    <lineage>
        <taxon>Eukaryota</taxon>
        <taxon>Rhodophyta</taxon>
        <taxon>Bangiophyceae</taxon>
        <taxon>Galdieriales</taxon>
        <taxon>Galdieriaceae</taxon>
        <taxon>Galdieria</taxon>
    </lineage>
</organism>
<protein>
    <submittedName>
        <fullName evidence="5">Vacuolar protein sorting vps16, putative</fullName>
    </submittedName>
</protein>
<dbReference type="PIRSF" id="PIRSF007949">
    <property type="entry name" value="VPS16"/>
    <property type="match status" value="1"/>
</dbReference>
<dbReference type="InterPro" id="IPR006925">
    <property type="entry name" value="Vps16_C"/>
</dbReference>
<feature type="domain" description="Vps16 C-terminal" evidence="3">
    <location>
        <begin position="608"/>
        <end position="925"/>
    </location>
</feature>
<dbReference type="EMBL" id="KB454537">
    <property type="protein sequence ID" value="EME27089.1"/>
    <property type="molecule type" value="Genomic_DNA"/>
</dbReference>
<feature type="domain" description="Vps16 N-terminal" evidence="4">
    <location>
        <begin position="21"/>
        <end position="482"/>
    </location>
</feature>
<reference evidence="6" key="1">
    <citation type="journal article" date="2013" name="Science">
        <title>Gene transfer from bacteria and archaea facilitated evolution of an extremophilic eukaryote.</title>
        <authorList>
            <person name="Schonknecht G."/>
            <person name="Chen W.H."/>
            <person name="Ternes C.M."/>
            <person name="Barbier G.G."/>
            <person name="Shrestha R.P."/>
            <person name="Stanke M."/>
            <person name="Brautigam A."/>
            <person name="Baker B.J."/>
            <person name="Banfield J.F."/>
            <person name="Garavito R.M."/>
            <person name="Carr K."/>
            <person name="Wilkerson C."/>
            <person name="Rensing S.A."/>
            <person name="Gagneul D."/>
            <person name="Dickenson N.E."/>
            <person name="Oesterhelt C."/>
            <person name="Lercher M.J."/>
            <person name="Weber A.P."/>
        </authorList>
    </citation>
    <scope>NUCLEOTIDE SEQUENCE [LARGE SCALE GENOMIC DNA]</scope>
    <source>
        <strain evidence="6">074W</strain>
    </source>
</reference>
<dbReference type="Pfam" id="PF04840">
    <property type="entry name" value="Vps16_C"/>
    <property type="match status" value="1"/>
</dbReference>
<dbReference type="GO" id="GO:0030897">
    <property type="term" value="C:HOPS complex"/>
    <property type="evidence" value="ECO:0007669"/>
    <property type="project" value="TreeGrafter"/>
</dbReference>
<dbReference type="Proteomes" id="UP000030680">
    <property type="component" value="Unassembled WGS sequence"/>
</dbReference>
<dbReference type="AlphaFoldDB" id="M2XUI9"/>
<dbReference type="eggNOG" id="KOG2280">
    <property type="taxonomic scope" value="Eukaryota"/>
</dbReference>
<dbReference type="GO" id="GO:0005768">
    <property type="term" value="C:endosome"/>
    <property type="evidence" value="ECO:0007669"/>
    <property type="project" value="TreeGrafter"/>
</dbReference>
<dbReference type="RefSeq" id="XP_005703609.1">
    <property type="nucleotide sequence ID" value="XM_005703552.1"/>
</dbReference>
<dbReference type="GO" id="GO:0042144">
    <property type="term" value="P:vacuole fusion, non-autophagic"/>
    <property type="evidence" value="ECO:0007669"/>
    <property type="project" value="TreeGrafter"/>
</dbReference>
<dbReference type="STRING" id="130081.M2XUI9"/>
<dbReference type="Gramene" id="EME27089">
    <property type="protein sequence ID" value="EME27089"/>
    <property type="gene ID" value="Gasu_53100"/>
</dbReference>
<dbReference type="PANTHER" id="PTHR12811:SF0">
    <property type="entry name" value="VACUOLAR PROTEIN SORTING-ASSOCIATED PROTEIN 16 HOMOLOG"/>
    <property type="match status" value="1"/>
</dbReference>
<evidence type="ECO:0000256" key="1">
    <source>
        <dbReference type="ARBA" id="ARBA00009250"/>
    </source>
</evidence>
<evidence type="ECO:0000256" key="2">
    <source>
        <dbReference type="PIRNR" id="PIRNR007949"/>
    </source>
</evidence>
<comment type="similarity">
    <text evidence="1 2">Belongs to the VPS16 family.</text>
</comment>
<dbReference type="GO" id="GO:0005765">
    <property type="term" value="C:lysosomal membrane"/>
    <property type="evidence" value="ECO:0007669"/>
    <property type="project" value="TreeGrafter"/>
</dbReference>
<name>M2XUI9_GALSU</name>